<dbReference type="Pfam" id="PF13086">
    <property type="entry name" value="AAA_11"/>
    <property type="match status" value="1"/>
</dbReference>
<proteinExistence type="predicted"/>
<dbReference type="InterPro" id="IPR027417">
    <property type="entry name" value="P-loop_NTPase"/>
</dbReference>
<dbReference type="InterPro" id="IPR045529">
    <property type="entry name" value="DUF6469"/>
</dbReference>
<dbReference type="PANTHER" id="PTHR10887">
    <property type="entry name" value="DNA2/NAM7 HELICASE FAMILY"/>
    <property type="match status" value="1"/>
</dbReference>
<evidence type="ECO:0000313" key="3">
    <source>
        <dbReference type="EMBL" id="KAE8671016.1"/>
    </source>
</evidence>
<sequence>MAPLVEETHADLLSAMMRLSRAPSYQLSSIERDISYLPPTGFPYKIVLRNSNRSDLVTYQPQVGDLAALTDVRPTRISDLNRPTMPFLLAYVQSVDGDKISLWLKKPFVIEEKRHSHKHDGLFFVFLTNVTTSVRIWKALNPDPPGRNLQMIDKVIRMNADVSNCTVSSRIYAYKSFHLANLAYIYVSLQDEEDCAACLFENNSVTVPSFEFHGLNDSQEAAIASCIKTWRCRHQNSVKLIWGPPGTGKTKTIGLLLLALLGMKCQTITCAPTLTAVTELASRLVRLVAGAFEYKTYGLGDIVLFGSSERMRMDDHTNLLHVFLDYRVDMLNKCFSPSSGWNTSLLSMINLLEDPQQQHSRYIVYRKLGINIDDDHEMEDEISSRDNETCKGDALTLQVFVRKRFSIYKERLKFCVVNFYTHLPTHHVSLEVVKNMMDALDLLGSIETLLNSYDYGDEGLRETLYTEKEREFVGRFAELKAAIKSCIPVLKSLGHSFQIPEFTQRFMIKKMCLENACILLCTVSGSYRLNTERTRPFDLLVIDEAAQLKECESTIPFQLTGLHNAVLVGDERQLPAMIRSKVLYSISLSLLLSLPFKSQFVA</sequence>
<dbReference type="PANTHER" id="PTHR10887:SF522">
    <property type="entry name" value="P-LOOP CONTAINING NUCLEOSIDE TRIPHOSPHATE HYDROLASES SUPERFAMILY PROTEIN"/>
    <property type="match status" value="1"/>
</dbReference>
<dbReference type="InterPro" id="IPR041677">
    <property type="entry name" value="DNA2/NAM7_AAA_11"/>
</dbReference>
<dbReference type="EMBL" id="VEPZ02001484">
    <property type="protein sequence ID" value="KAE8671016.1"/>
    <property type="molecule type" value="Genomic_DNA"/>
</dbReference>
<keyword evidence="4" id="KW-1185">Reference proteome</keyword>
<evidence type="ECO:0000259" key="2">
    <source>
        <dbReference type="Pfam" id="PF20073"/>
    </source>
</evidence>
<protein>
    <submittedName>
        <fullName evidence="3">Uncharacterized protein</fullName>
    </submittedName>
</protein>
<dbReference type="SUPFAM" id="SSF52540">
    <property type="entry name" value="P-loop containing nucleoside triphosphate hydrolases"/>
    <property type="match status" value="1"/>
</dbReference>
<name>A0A6A2Y4Y8_HIBSY</name>
<dbReference type="Proteomes" id="UP000436088">
    <property type="component" value="Unassembled WGS sequence"/>
</dbReference>
<gene>
    <name evidence="3" type="ORF">F3Y22_tig00112000pilonHSYRG00203</name>
</gene>
<feature type="domain" description="DUF6469" evidence="2">
    <location>
        <begin position="58"/>
        <end position="141"/>
    </location>
</feature>
<comment type="caution">
    <text evidence="3">The sequence shown here is derived from an EMBL/GenBank/DDBJ whole genome shotgun (WGS) entry which is preliminary data.</text>
</comment>
<evidence type="ECO:0000313" key="4">
    <source>
        <dbReference type="Proteomes" id="UP000436088"/>
    </source>
</evidence>
<dbReference type="AlphaFoldDB" id="A0A6A2Y4Y8"/>
<reference evidence="3" key="1">
    <citation type="submission" date="2019-09" db="EMBL/GenBank/DDBJ databases">
        <title>Draft genome information of white flower Hibiscus syriacus.</title>
        <authorList>
            <person name="Kim Y.-M."/>
        </authorList>
    </citation>
    <scope>NUCLEOTIDE SEQUENCE [LARGE SCALE GENOMIC DNA]</scope>
    <source>
        <strain evidence="3">YM2019G1</strain>
    </source>
</reference>
<organism evidence="3 4">
    <name type="scientific">Hibiscus syriacus</name>
    <name type="common">Rose of Sharon</name>
    <dbReference type="NCBI Taxonomy" id="106335"/>
    <lineage>
        <taxon>Eukaryota</taxon>
        <taxon>Viridiplantae</taxon>
        <taxon>Streptophyta</taxon>
        <taxon>Embryophyta</taxon>
        <taxon>Tracheophyta</taxon>
        <taxon>Spermatophyta</taxon>
        <taxon>Magnoliopsida</taxon>
        <taxon>eudicotyledons</taxon>
        <taxon>Gunneridae</taxon>
        <taxon>Pentapetalae</taxon>
        <taxon>rosids</taxon>
        <taxon>malvids</taxon>
        <taxon>Malvales</taxon>
        <taxon>Malvaceae</taxon>
        <taxon>Malvoideae</taxon>
        <taxon>Hibiscus</taxon>
    </lineage>
</organism>
<dbReference type="InterPro" id="IPR045055">
    <property type="entry name" value="DNA2/NAM7-like"/>
</dbReference>
<evidence type="ECO:0000259" key="1">
    <source>
        <dbReference type="Pfam" id="PF13086"/>
    </source>
</evidence>
<dbReference type="Pfam" id="PF20073">
    <property type="entry name" value="DUF6469"/>
    <property type="match status" value="1"/>
</dbReference>
<dbReference type="GO" id="GO:0004386">
    <property type="term" value="F:helicase activity"/>
    <property type="evidence" value="ECO:0007669"/>
    <property type="project" value="InterPro"/>
</dbReference>
<feature type="domain" description="DNA2/NAM7 helicase helicase" evidence="1">
    <location>
        <begin position="215"/>
        <end position="581"/>
    </location>
</feature>
<dbReference type="Gene3D" id="3.40.50.300">
    <property type="entry name" value="P-loop containing nucleotide triphosphate hydrolases"/>
    <property type="match status" value="1"/>
</dbReference>
<accession>A0A6A2Y4Y8</accession>